<protein>
    <submittedName>
        <fullName evidence="2">Uncharacterized protein</fullName>
    </submittedName>
</protein>
<keyword evidence="1" id="KW-0732">Signal</keyword>
<proteinExistence type="predicted"/>
<organism evidence="2 3">
    <name type="scientific">Trinickia caryophylli</name>
    <name type="common">Paraburkholderia caryophylli</name>
    <dbReference type="NCBI Taxonomy" id="28094"/>
    <lineage>
        <taxon>Bacteria</taxon>
        <taxon>Pseudomonadati</taxon>
        <taxon>Pseudomonadota</taxon>
        <taxon>Betaproteobacteria</taxon>
        <taxon>Burkholderiales</taxon>
        <taxon>Burkholderiaceae</taxon>
        <taxon>Trinickia</taxon>
    </lineage>
</organism>
<accession>A0A1X7CDV7</accession>
<feature type="signal peptide" evidence="1">
    <location>
        <begin position="1"/>
        <end position="23"/>
    </location>
</feature>
<feature type="chain" id="PRO_5013344467" evidence="1">
    <location>
        <begin position="24"/>
        <end position="46"/>
    </location>
</feature>
<dbReference type="GeneID" id="95549266"/>
<sequence length="46" mass="5408">MKRTFLSLIAVAAFFGTMSETFAATQHHHLVCHKVHVHHHWVKRCR</sequence>
<dbReference type="RefSeq" id="WP_170151685.1">
    <property type="nucleotide sequence ID" value="NZ_BSQD01000001.1"/>
</dbReference>
<name>A0A1X7CDV7_TRICW</name>
<dbReference type="Proteomes" id="UP000192911">
    <property type="component" value="Unassembled WGS sequence"/>
</dbReference>
<keyword evidence="3" id="KW-1185">Reference proteome</keyword>
<evidence type="ECO:0000313" key="3">
    <source>
        <dbReference type="Proteomes" id="UP000192911"/>
    </source>
</evidence>
<evidence type="ECO:0000256" key="1">
    <source>
        <dbReference type="SAM" id="SignalP"/>
    </source>
</evidence>
<dbReference type="AlphaFoldDB" id="A0A1X7CDV7"/>
<dbReference type="EMBL" id="FXAH01000001">
    <property type="protein sequence ID" value="SME95023.1"/>
    <property type="molecule type" value="Genomic_DNA"/>
</dbReference>
<reference evidence="3" key="1">
    <citation type="submission" date="2017-04" db="EMBL/GenBank/DDBJ databases">
        <authorList>
            <person name="Varghese N."/>
            <person name="Submissions S."/>
        </authorList>
    </citation>
    <scope>NUCLEOTIDE SEQUENCE [LARGE SCALE GENOMIC DNA]</scope>
    <source>
        <strain evidence="3">Ballard 720</strain>
    </source>
</reference>
<evidence type="ECO:0000313" key="2">
    <source>
        <dbReference type="EMBL" id="SME95023.1"/>
    </source>
</evidence>
<gene>
    <name evidence="2" type="ORF">SAMN06295900_101256</name>
</gene>